<keyword evidence="8" id="KW-0186">Copper</keyword>
<name>A0A507AR33_9PEZI</name>
<dbReference type="GO" id="GO:0046872">
    <property type="term" value="F:metal ion binding"/>
    <property type="evidence" value="ECO:0007669"/>
    <property type="project" value="UniProtKB-KW"/>
</dbReference>
<evidence type="ECO:0000256" key="10">
    <source>
        <dbReference type="ARBA" id="ARBA00023157"/>
    </source>
</evidence>
<evidence type="ECO:0000256" key="14">
    <source>
        <dbReference type="ARBA" id="ARBA00045077"/>
    </source>
</evidence>
<keyword evidence="7" id="KW-0560">Oxidoreductase</keyword>
<dbReference type="GO" id="GO:0005576">
    <property type="term" value="C:extracellular region"/>
    <property type="evidence" value="ECO:0007669"/>
    <property type="project" value="UniProtKB-SubCell"/>
</dbReference>
<comment type="cofactor">
    <cofactor evidence="1">
        <name>Cu(2+)</name>
        <dbReference type="ChEBI" id="CHEBI:29036"/>
    </cofactor>
</comment>
<evidence type="ECO:0000256" key="11">
    <source>
        <dbReference type="ARBA" id="ARBA00023277"/>
    </source>
</evidence>
<dbReference type="STRING" id="1093900.A0A507AR33"/>
<dbReference type="OrthoDB" id="5271017at2759"/>
<comment type="catalytic activity">
    <reaction evidence="14">
        <text>[(1-&gt;4)-beta-D-glucosyl]n+m + reduced acceptor + O2 = 4-dehydro-beta-D-glucosyl-[(1-&gt;4)-beta-D-glucosyl]n-1 + [(1-&gt;4)-beta-D-glucosyl]m + acceptor + H2O.</text>
        <dbReference type="EC" id="1.14.99.56"/>
    </reaction>
</comment>
<dbReference type="RefSeq" id="XP_030991974.1">
    <property type="nucleotide sequence ID" value="XM_031135541.1"/>
</dbReference>
<dbReference type="AlphaFoldDB" id="A0A507AR33"/>
<comment type="similarity">
    <text evidence="13">Belongs to the polysaccharide monooxygenase AA9 family.</text>
</comment>
<evidence type="ECO:0000256" key="4">
    <source>
        <dbReference type="ARBA" id="ARBA00022723"/>
    </source>
</evidence>
<evidence type="ECO:0000256" key="1">
    <source>
        <dbReference type="ARBA" id="ARBA00001973"/>
    </source>
</evidence>
<evidence type="ECO:0000256" key="13">
    <source>
        <dbReference type="ARBA" id="ARBA00044502"/>
    </source>
</evidence>
<dbReference type="Gene3D" id="2.70.50.70">
    <property type="match status" value="1"/>
</dbReference>
<evidence type="ECO:0000313" key="18">
    <source>
        <dbReference type="Proteomes" id="UP000319257"/>
    </source>
</evidence>
<dbReference type="EC" id="1.14.99.56" evidence="15"/>
<dbReference type="PANTHER" id="PTHR33353:SF10">
    <property type="entry name" value="ENDO-BETA-1,4-GLUCANASE D"/>
    <property type="match status" value="1"/>
</dbReference>
<evidence type="ECO:0000259" key="16">
    <source>
        <dbReference type="Pfam" id="PF03443"/>
    </source>
</evidence>
<keyword evidence="9" id="KW-0503">Monooxygenase</keyword>
<dbReference type="Pfam" id="PF03443">
    <property type="entry name" value="AA9"/>
    <property type="match status" value="1"/>
</dbReference>
<keyword evidence="4" id="KW-0479">Metal-binding</keyword>
<keyword evidence="18" id="KW-1185">Reference proteome</keyword>
<evidence type="ECO:0000256" key="8">
    <source>
        <dbReference type="ARBA" id="ARBA00023008"/>
    </source>
</evidence>
<dbReference type="InterPro" id="IPR049892">
    <property type="entry name" value="AA9"/>
</dbReference>
<evidence type="ECO:0000256" key="2">
    <source>
        <dbReference type="ARBA" id="ARBA00004613"/>
    </source>
</evidence>
<keyword evidence="11" id="KW-0119">Carbohydrate metabolism</keyword>
<keyword evidence="12" id="KW-0624">Polysaccharide degradation</keyword>
<evidence type="ECO:0000256" key="7">
    <source>
        <dbReference type="ARBA" id="ARBA00023002"/>
    </source>
</evidence>
<reference evidence="17 18" key="1">
    <citation type="submission" date="2019-06" db="EMBL/GenBank/DDBJ databases">
        <title>Draft genome sequence of the filamentous fungus Phialemoniopsis curvata isolated from diesel fuel.</title>
        <authorList>
            <person name="Varaljay V.A."/>
            <person name="Lyon W.J."/>
            <person name="Crouch A.L."/>
            <person name="Drake C.E."/>
            <person name="Hollomon J.M."/>
            <person name="Nadeau L.J."/>
            <person name="Nunn H.S."/>
            <person name="Stevenson B.S."/>
            <person name="Bojanowski C.L."/>
            <person name="Crookes-Goodson W.J."/>
        </authorList>
    </citation>
    <scope>NUCLEOTIDE SEQUENCE [LARGE SCALE GENOMIC DNA]</scope>
    <source>
        <strain evidence="17 18">D216</strain>
    </source>
</reference>
<gene>
    <name evidence="17" type="ORF">E0L32_001460</name>
</gene>
<accession>A0A507AR33</accession>
<dbReference type="GO" id="GO:0030245">
    <property type="term" value="P:cellulose catabolic process"/>
    <property type="evidence" value="ECO:0007669"/>
    <property type="project" value="UniProtKB-KW"/>
</dbReference>
<evidence type="ECO:0000256" key="12">
    <source>
        <dbReference type="ARBA" id="ARBA00023326"/>
    </source>
</evidence>
<dbReference type="InterPro" id="IPR005103">
    <property type="entry name" value="AA9_LPMO"/>
</dbReference>
<evidence type="ECO:0000256" key="3">
    <source>
        <dbReference type="ARBA" id="ARBA00022525"/>
    </source>
</evidence>
<dbReference type="EMBL" id="SKBQ01000005">
    <property type="protein sequence ID" value="TPX10263.1"/>
    <property type="molecule type" value="Genomic_DNA"/>
</dbReference>
<comment type="caution">
    <text evidence="17">The sequence shown here is derived from an EMBL/GenBank/DDBJ whole genome shotgun (WGS) entry which is preliminary data.</text>
</comment>
<keyword evidence="6" id="KW-0136">Cellulose degradation</keyword>
<comment type="subcellular location">
    <subcellularLocation>
        <location evidence="2">Secreted</location>
    </subcellularLocation>
</comment>
<dbReference type="InParanoid" id="A0A507AR33"/>
<keyword evidence="3" id="KW-0964">Secreted</keyword>
<evidence type="ECO:0000256" key="15">
    <source>
        <dbReference type="ARBA" id="ARBA00047174"/>
    </source>
</evidence>
<protein>
    <recommendedName>
        <fullName evidence="15">lytic cellulose monooxygenase (C4-dehydrogenating)</fullName>
        <ecNumber evidence="15">1.14.99.56</ecNumber>
    </recommendedName>
</protein>
<sequence>MLPRRPVLTETIDTFDSLYADGKATGTWLDVRKTINWQNNGPVTDVKSKDIRCYELSPGKPSETYNVTAGSTIGFNANPNIYHPGPLSFWLARVPDGQSFSSFDGDGNVWFKIWHEQPKFGQQLTWTSNGMKTPSVTLPKSLPNGQYLFRIEHIGLHVAQSVGGAQFYISCAQINVSGGGSGTPGPLVALPGAYSAQDPGILININWPIPTSYKNPGPAPWTG</sequence>
<dbReference type="Proteomes" id="UP000319257">
    <property type="component" value="Unassembled WGS sequence"/>
</dbReference>
<dbReference type="CDD" id="cd21175">
    <property type="entry name" value="LPMO_AA9"/>
    <property type="match status" value="1"/>
</dbReference>
<dbReference type="GO" id="GO:0004497">
    <property type="term" value="F:monooxygenase activity"/>
    <property type="evidence" value="ECO:0007669"/>
    <property type="project" value="UniProtKB-KW"/>
</dbReference>
<dbReference type="GeneID" id="41968907"/>
<proteinExistence type="inferred from homology"/>
<evidence type="ECO:0000313" key="17">
    <source>
        <dbReference type="EMBL" id="TPX10263.1"/>
    </source>
</evidence>
<organism evidence="17 18">
    <name type="scientific">Thyridium curvatum</name>
    <dbReference type="NCBI Taxonomy" id="1093900"/>
    <lineage>
        <taxon>Eukaryota</taxon>
        <taxon>Fungi</taxon>
        <taxon>Dikarya</taxon>
        <taxon>Ascomycota</taxon>
        <taxon>Pezizomycotina</taxon>
        <taxon>Sordariomycetes</taxon>
        <taxon>Sordariomycetidae</taxon>
        <taxon>Thyridiales</taxon>
        <taxon>Thyridiaceae</taxon>
        <taxon>Thyridium</taxon>
    </lineage>
</organism>
<evidence type="ECO:0000256" key="9">
    <source>
        <dbReference type="ARBA" id="ARBA00023033"/>
    </source>
</evidence>
<evidence type="ECO:0000256" key="6">
    <source>
        <dbReference type="ARBA" id="ARBA00023001"/>
    </source>
</evidence>
<keyword evidence="5" id="KW-0732">Signal</keyword>
<feature type="domain" description="Auxiliary Activity family 9 catalytic" evidence="16">
    <location>
        <begin position="14"/>
        <end position="213"/>
    </location>
</feature>
<dbReference type="PANTHER" id="PTHR33353">
    <property type="entry name" value="PUTATIVE (AFU_ORTHOLOGUE AFUA_1G12560)-RELATED"/>
    <property type="match status" value="1"/>
</dbReference>
<evidence type="ECO:0000256" key="5">
    <source>
        <dbReference type="ARBA" id="ARBA00022729"/>
    </source>
</evidence>
<keyword evidence="10" id="KW-1015">Disulfide bond</keyword>